<accession>A0A328U1Q0</accession>
<dbReference type="RefSeq" id="WP_112881919.1">
    <property type="nucleotide sequence ID" value="NZ_QLUW01000002.1"/>
</dbReference>
<keyword evidence="1" id="KW-0472">Membrane</keyword>
<proteinExistence type="predicted"/>
<dbReference type="InterPro" id="IPR053150">
    <property type="entry name" value="Teicoplanin_resist-assoc"/>
</dbReference>
<keyword evidence="4" id="KW-1185">Reference proteome</keyword>
<feature type="transmembrane region" description="Helical" evidence="1">
    <location>
        <begin position="32"/>
        <end position="56"/>
    </location>
</feature>
<dbReference type="EMBL" id="QLUW01000002">
    <property type="protein sequence ID" value="RAP75693.1"/>
    <property type="molecule type" value="Genomic_DNA"/>
</dbReference>
<name>A0A328U1Q0_9BACL</name>
<evidence type="ECO:0000313" key="3">
    <source>
        <dbReference type="EMBL" id="RAP75693.1"/>
    </source>
</evidence>
<dbReference type="Pfam" id="PF04892">
    <property type="entry name" value="VanZ"/>
    <property type="match status" value="1"/>
</dbReference>
<feature type="transmembrane region" description="Helical" evidence="1">
    <location>
        <begin position="6"/>
        <end position="25"/>
    </location>
</feature>
<feature type="transmembrane region" description="Helical" evidence="1">
    <location>
        <begin position="156"/>
        <end position="173"/>
    </location>
</feature>
<dbReference type="AlphaFoldDB" id="A0A328U1Q0"/>
<reference evidence="3 4" key="1">
    <citation type="submission" date="2018-06" db="EMBL/GenBank/DDBJ databases">
        <title>Paenibacillus montanisoli sp. nov., isolated from mountain area soil.</title>
        <authorList>
            <person name="Wu M."/>
        </authorList>
    </citation>
    <scope>NUCLEOTIDE SEQUENCE [LARGE SCALE GENOMIC DNA]</scope>
    <source>
        <strain evidence="3 4">RA17</strain>
    </source>
</reference>
<comment type="caution">
    <text evidence="3">The sequence shown here is derived from an EMBL/GenBank/DDBJ whole genome shotgun (WGS) entry which is preliminary data.</text>
</comment>
<feature type="transmembrane region" description="Helical" evidence="1">
    <location>
        <begin position="119"/>
        <end position="144"/>
    </location>
</feature>
<organism evidence="3 4">
    <name type="scientific">Paenibacillus montanisoli</name>
    <dbReference type="NCBI Taxonomy" id="2081970"/>
    <lineage>
        <taxon>Bacteria</taxon>
        <taxon>Bacillati</taxon>
        <taxon>Bacillota</taxon>
        <taxon>Bacilli</taxon>
        <taxon>Bacillales</taxon>
        <taxon>Paenibacillaceae</taxon>
        <taxon>Paenibacillus</taxon>
    </lineage>
</organism>
<keyword evidence="1" id="KW-0812">Transmembrane</keyword>
<dbReference type="OrthoDB" id="4822551at2"/>
<dbReference type="InterPro" id="IPR006976">
    <property type="entry name" value="VanZ-like"/>
</dbReference>
<keyword evidence="1" id="KW-1133">Transmembrane helix</keyword>
<evidence type="ECO:0000256" key="1">
    <source>
        <dbReference type="SAM" id="Phobius"/>
    </source>
</evidence>
<feature type="transmembrane region" description="Helical" evidence="1">
    <location>
        <begin position="96"/>
        <end position="112"/>
    </location>
</feature>
<dbReference type="PANTHER" id="PTHR36834:SF1">
    <property type="entry name" value="INTEGRAL MEMBRANE PROTEIN"/>
    <property type="match status" value="1"/>
</dbReference>
<evidence type="ECO:0000259" key="2">
    <source>
        <dbReference type="Pfam" id="PF04892"/>
    </source>
</evidence>
<sequence>MLSSFQLFLIQFVFITPIVIVVNFFKRKSFRFQLYSSMISIYLFALLSITLTPVYIDLRVIESLRSQGYGFGIPVNMTPFFSIKSYDLNSSIGKRNFFGNLVLLVPFGMIIGKQVKRYILLFSLFGIFISGVIESIQYLLTSLYVIQPRSTDIDDVILNSIGFSFGLYVVYWIKKTLKKDAKVQTNIRVNTRGH</sequence>
<protein>
    <recommendedName>
        <fullName evidence="2">VanZ-like domain-containing protein</fullName>
    </recommendedName>
</protein>
<feature type="domain" description="VanZ-like" evidence="2">
    <location>
        <begin position="41"/>
        <end position="173"/>
    </location>
</feature>
<dbReference type="PANTHER" id="PTHR36834">
    <property type="entry name" value="MEMBRANE PROTEIN-RELATED"/>
    <property type="match status" value="1"/>
</dbReference>
<gene>
    <name evidence="3" type="ORF">DL346_09555</name>
</gene>
<evidence type="ECO:0000313" key="4">
    <source>
        <dbReference type="Proteomes" id="UP000249260"/>
    </source>
</evidence>
<dbReference type="Proteomes" id="UP000249260">
    <property type="component" value="Unassembled WGS sequence"/>
</dbReference>